<keyword evidence="4" id="KW-1185">Reference proteome</keyword>
<gene>
    <name evidence="3" type="ORF">DFP89_1353</name>
</gene>
<feature type="domain" description="UspA" evidence="2">
    <location>
        <begin position="6"/>
        <end position="144"/>
    </location>
</feature>
<dbReference type="InterPro" id="IPR006015">
    <property type="entry name" value="Universal_stress_UspA"/>
</dbReference>
<comment type="similarity">
    <text evidence="1">Belongs to the universal stress protein A family.</text>
</comment>
<sequence>MSNQYIVAYDGSPAAQRAVDYAVERSKTSGAAILIAHVLEWSPYSFLTQEELAERHMRRTEELARAKSAIVDPVVASLTAKGVPVTSDMRYGNVPDTLVAIAQEADAAQIIIGRTGQSTIVARLFGSVAGTLAQMSPVPVTIVP</sequence>
<accession>A0A368YE88</accession>
<dbReference type="Gene3D" id="3.40.50.620">
    <property type="entry name" value="HUPs"/>
    <property type="match status" value="1"/>
</dbReference>
<dbReference type="PRINTS" id="PR01438">
    <property type="entry name" value="UNVRSLSTRESS"/>
</dbReference>
<dbReference type="AlphaFoldDB" id="A0A368YE88"/>
<dbReference type="PANTHER" id="PTHR46268">
    <property type="entry name" value="STRESS RESPONSE PROTEIN NHAX"/>
    <property type="match status" value="1"/>
</dbReference>
<dbReference type="PANTHER" id="PTHR46268:SF6">
    <property type="entry name" value="UNIVERSAL STRESS PROTEIN UP12"/>
    <property type="match status" value="1"/>
</dbReference>
<dbReference type="RefSeq" id="WP_114350783.1">
    <property type="nucleotide sequence ID" value="NZ_QPJL01000035.1"/>
</dbReference>
<dbReference type="Pfam" id="PF00582">
    <property type="entry name" value="Usp"/>
    <property type="match status" value="1"/>
</dbReference>
<dbReference type="CDD" id="cd00293">
    <property type="entry name" value="USP-like"/>
    <property type="match status" value="1"/>
</dbReference>
<comment type="caution">
    <text evidence="3">The sequence shown here is derived from an EMBL/GenBank/DDBJ whole genome shotgun (WGS) entry which is preliminary data.</text>
</comment>
<evidence type="ECO:0000313" key="3">
    <source>
        <dbReference type="EMBL" id="RCW78553.1"/>
    </source>
</evidence>
<reference evidence="3 4" key="1">
    <citation type="submission" date="2018-07" db="EMBL/GenBank/DDBJ databases">
        <title>Genomic Encyclopedia of Type Strains, Phase III (KMG-III): the genomes of soil and plant-associated and newly described type strains.</title>
        <authorList>
            <person name="Whitman W."/>
        </authorList>
    </citation>
    <scope>NUCLEOTIDE SEQUENCE [LARGE SCALE GENOMIC DNA]</scope>
    <source>
        <strain evidence="3 4">CECT 8525</strain>
    </source>
</reference>
<organism evidence="3 4">
    <name type="scientific">Paracoccus lutimaris</name>
    <dbReference type="NCBI Taxonomy" id="1490030"/>
    <lineage>
        <taxon>Bacteria</taxon>
        <taxon>Pseudomonadati</taxon>
        <taxon>Pseudomonadota</taxon>
        <taxon>Alphaproteobacteria</taxon>
        <taxon>Rhodobacterales</taxon>
        <taxon>Paracoccaceae</taxon>
        <taxon>Paracoccus</taxon>
    </lineage>
</organism>
<dbReference type="OrthoDB" id="5186731at2"/>
<evidence type="ECO:0000256" key="1">
    <source>
        <dbReference type="ARBA" id="ARBA00008791"/>
    </source>
</evidence>
<evidence type="ECO:0000313" key="4">
    <source>
        <dbReference type="Proteomes" id="UP000253345"/>
    </source>
</evidence>
<dbReference type="InterPro" id="IPR014729">
    <property type="entry name" value="Rossmann-like_a/b/a_fold"/>
</dbReference>
<evidence type="ECO:0000259" key="2">
    <source>
        <dbReference type="Pfam" id="PF00582"/>
    </source>
</evidence>
<dbReference type="Proteomes" id="UP000253345">
    <property type="component" value="Unassembled WGS sequence"/>
</dbReference>
<proteinExistence type="inferred from homology"/>
<dbReference type="EMBL" id="QPJL01000035">
    <property type="protein sequence ID" value="RCW78553.1"/>
    <property type="molecule type" value="Genomic_DNA"/>
</dbReference>
<dbReference type="SUPFAM" id="SSF52402">
    <property type="entry name" value="Adenine nucleotide alpha hydrolases-like"/>
    <property type="match status" value="1"/>
</dbReference>
<protein>
    <submittedName>
        <fullName evidence="3">Nucleotide-binding universal stress UspA family protein</fullName>
    </submittedName>
</protein>
<name>A0A368YE88_9RHOB</name>
<dbReference type="InterPro" id="IPR006016">
    <property type="entry name" value="UspA"/>
</dbReference>